<name>A0ACC0R4X1_9HYPO</name>
<organism evidence="1 2">
    <name type="scientific">Fusarium keratoplasticum</name>
    <dbReference type="NCBI Taxonomy" id="1328300"/>
    <lineage>
        <taxon>Eukaryota</taxon>
        <taxon>Fungi</taxon>
        <taxon>Dikarya</taxon>
        <taxon>Ascomycota</taxon>
        <taxon>Pezizomycotina</taxon>
        <taxon>Sordariomycetes</taxon>
        <taxon>Hypocreomycetidae</taxon>
        <taxon>Hypocreales</taxon>
        <taxon>Nectriaceae</taxon>
        <taxon>Fusarium</taxon>
        <taxon>Fusarium solani species complex</taxon>
    </lineage>
</organism>
<protein>
    <submittedName>
        <fullName evidence="1">Uncharacterized protein</fullName>
    </submittedName>
</protein>
<evidence type="ECO:0000313" key="1">
    <source>
        <dbReference type="EMBL" id="KAI8675385.1"/>
    </source>
</evidence>
<evidence type="ECO:0000313" key="2">
    <source>
        <dbReference type="Proteomes" id="UP001065298"/>
    </source>
</evidence>
<reference evidence="1" key="1">
    <citation type="submission" date="2022-06" db="EMBL/GenBank/DDBJ databases">
        <title>Fusarium solani species complex genomes reveal bases of compartmentalisation and animal pathogenesis.</title>
        <authorList>
            <person name="Tsai I.J."/>
        </authorList>
    </citation>
    <scope>NUCLEOTIDE SEQUENCE</scope>
    <source>
        <strain evidence="1">Fu6.1</strain>
    </source>
</reference>
<dbReference type="EMBL" id="CM046505">
    <property type="protein sequence ID" value="KAI8675385.1"/>
    <property type="molecule type" value="Genomic_DNA"/>
</dbReference>
<sequence>MCVSSACVTVGSVCVCVALCPLRDACAGCTSLARVSLQSYNTGRLPIVFSCQPLNQLHSHSARPTASSARPSHPSFSPEALEWTGYQTRLRPMDRRTGRLVEVQTPSGGLTRNSTSTMSVARSNIDLQAQDKVTRWMRDRIGILYCDLLPNIPSAIYPSDKPGSYMHPYPHTRPESETLPSPTTPGRASFRAGIRRPLSPEERYLDTLDREKSFYNLLTRNGGRPWYPIERIEEVSRKPTKHAEVLKYWQGESEEPKPDDWVVYERQWERWDRFHRYQLSVRSQPEAFSEHSSRCQKRLAKHSFAGSLHLEKNLSDQTELSQWIEYLCFEYFRYEKFLRHKQSHQQYKEAWRNLVSTKVLKPDETQDDIEANDFAAACEKERTSLRQAVEIARSNTLLADRDMLDPNLKGPTAQRKLFKAQAELDSAIKEFDDFQIRKRMIEEYKTATATYRGARSEAKRHEILLRWIRDQIPLIEKKLGLPTSTEDGLDLQGGDNWNEDEDADDSSLVPTQLSAPQRDGKKRTRLEDDLGETSEEDGGSPPKRSKQDED</sequence>
<proteinExistence type="predicted"/>
<comment type="caution">
    <text evidence="1">The sequence shown here is derived from an EMBL/GenBank/DDBJ whole genome shotgun (WGS) entry which is preliminary data.</text>
</comment>
<keyword evidence="2" id="KW-1185">Reference proteome</keyword>
<accession>A0ACC0R4X1</accession>
<dbReference type="Proteomes" id="UP001065298">
    <property type="component" value="Chromosome 3"/>
</dbReference>
<gene>
    <name evidence="1" type="ORF">NCS57_00439600</name>
</gene>